<dbReference type="AlphaFoldDB" id="A0A699QDA7"/>
<organism evidence="2">
    <name type="scientific">Tanacetum cinerariifolium</name>
    <name type="common">Dalmatian daisy</name>
    <name type="synonym">Chrysanthemum cinerariifolium</name>
    <dbReference type="NCBI Taxonomy" id="118510"/>
    <lineage>
        <taxon>Eukaryota</taxon>
        <taxon>Viridiplantae</taxon>
        <taxon>Streptophyta</taxon>
        <taxon>Embryophyta</taxon>
        <taxon>Tracheophyta</taxon>
        <taxon>Spermatophyta</taxon>
        <taxon>Magnoliopsida</taxon>
        <taxon>eudicotyledons</taxon>
        <taxon>Gunneridae</taxon>
        <taxon>Pentapetalae</taxon>
        <taxon>asterids</taxon>
        <taxon>campanulids</taxon>
        <taxon>Asterales</taxon>
        <taxon>Asteraceae</taxon>
        <taxon>Asteroideae</taxon>
        <taxon>Anthemideae</taxon>
        <taxon>Anthemidinae</taxon>
        <taxon>Tanacetum</taxon>
    </lineage>
</organism>
<name>A0A699QDA7_TANCI</name>
<feature type="non-terminal residue" evidence="2">
    <location>
        <position position="143"/>
    </location>
</feature>
<feature type="region of interest" description="Disordered" evidence="1">
    <location>
        <begin position="1"/>
        <end position="95"/>
    </location>
</feature>
<protein>
    <submittedName>
        <fullName evidence="2">U3 small nucleolar RNA-associated protein 25 isoform X1</fullName>
    </submittedName>
</protein>
<gene>
    <name evidence="2" type="ORF">Tci_841361</name>
</gene>
<feature type="compositionally biased region" description="Low complexity" evidence="1">
    <location>
        <begin position="80"/>
        <end position="93"/>
    </location>
</feature>
<accession>A0A699QDA7</accession>
<feature type="compositionally biased region" description="Acidic residues" evidence="1">
    <location>
        <begin position="58"/>
        <end position="68"/>
    </location>
</feature>
<sequence length="143" mass="15867">KRRQRAEEGKSDTDEDEEDEEDDLELLSGSDEDEDEAEEGDLDPTDVEDASLAGMEEHSEDDAEESSDTDGGAEYTEDPSSIANGSESSSSFSAHLDYKLSKEEIESLSTNKGKYKWEVDAVNCKWVATKEPHLEDSYTSPPY</sequence>
<evidence type="ECO:0000313" key="2">
    <source>
        <dbReference type="EMBL" id="GFC69391.1"/>
    </source>
</evidence>
<comment type="caution">
    <text evidence="2">The sequence shown here is derived from an EMBL/GenBank/DDBJ whole genome shotgun (WGS) entry which is preliminary data.</text>
</comment>
<reference evidence="2" key="1">
    <citation type="journal article" date="2019" name="Sci. Rep.">
        <title>Draft genome of Tanacetum cinerariifolium, the natural source of mosquito coil.</title>
        <authorList>
            <person name="Yamashiro T."/>
            <person name="Shiraishi A."/>
            <person name="Satake H."/>
            <person name="Nakayama K."/>
        </authorList>
    </citation>
    <scope>NUCLEOTIDE SEQUENCE</scope>
</reference>
<feature type="non-terminal residue" evidence="2">
    <location>
        <position position="1"/>
    </location>
</feature>
<dbReference type="EMBL" id="BKCJ011024382">
    <property type="protein sequence ID" value="GFC69391.1"/>
    <property type="molecule type" value="Genomic_DNA"/>
</dbReference>
<feature type="compositionally biased region" description="Basic and acidic residues" evidence="1">
    <location>
        <begin position="1"/>
        <end position="12"/>
    </location>
</feature>
<evidence type="ECO:0000256" key="1">
    <source>
        <dbReference type="SAM" id="MobiDB-lite"/>
    </source>
</evidence>
<feature type="compositionally biased region" description="Acidic residues" evidence="1">
    <location>
        <begin position="13"/>
        <end position="49"/>
    </location>
</feature>
<proteinExistence type="predicted"/>